<sequence>DANFTIDNVPAGPYTCGAWIEWTRDSDSKLFYGAPIRCDVINVL</sequence>
<gene>
    <name evidence="1" type="ORF">S03H2_58907</name>
</gene>
<proteinExistence type="predicted"/>
<feature type="non-terminal residue" evidence="1">
    <location>
        <position position="1"/>
    </location>
</feature>
<organism evidence="1">
    <name type="scientific">marine sediment metagenome</name>
    <dbReference type="NCBI Taxonomy" id="412755"/>
    <lineage>
        <taxon>unclassified sequences</taxon>
        <taxon>metagenomes</taxon>
        <taxon>ecological metagenomes</taxon>
    </lineage>
</organism>
<comment type="caution">
    <text evidence="1">The sequence shown here is derived from an EMBL/GenBank/DDBJ whole genome shotgun (WGS) entry which is preliminary data.</text>
</comment>
<reference evidence="1" key="1">
    <citation type="journal article" date="2014" name="Front. Microbiol.">
        <title>High frequency of phylogenetically diverse reductive dehalogenase-homologous genes in deep subseafloor sedimentary metagenomes.</title>
        <authorList>
            <person name="Kawai M."/>
            <person name="Futagami T."/>
            <person name="Toyoda A."/>
            <person name="Takaki Y."/>
            <person name="Nishi S."/>
            <person name="Hori S."/>
            <person name="Arai W."/>
            <person name="Tsubouchi T."/>
            <person name="Morono Y."/>
            <person name="Uchiyama I."/>
            <person name="Ito T."/>
            <person name="Fujiyama A."/>
            <person name="Inagaki F."/>
            <person name="Takami H."/>
        </authorList>
    </citation>
    <scope>NUCLEOTIDE SEQUENCE</scope>
    <source>
        <strain evidence="1">Expedition CK06-06</strain>
    </source>
</reference>
<accession>X1JIW0</accession>
<name>X1JIW0_9ZZZZ</name>
<protein>
    <submittedName>
        <fullName evidence="1">Uncharacterized protein</fullName>
    </submittedName>
</protein>
<dbReference type="AlphaFoldDB" id="X1JIW0"/>
<evidence type="ECO:0000313" key="1">
    <source>
        <dbReference type="EMBL" id="GAH78234.1"/>
    </source>
</evidence>
<dbReference type="EMBL" id="BARU01037849">
    <property type="protein sequence ID" value="GAH78234.1"/>
    <property type="molecule type" value="Genomic_DNA"/>
</dbReference>